<dbReference type="CDD" id="cd00093">
    <property type="entry name" value="HTH_XRE"/>
    <property type="match status" value="1"/>
</dbReference>
<proteinExistence type="predicted"/>
<dbReference type="KEGG" id="abs:AZOBR_p1130096"/>
<keyword evidence="4" id="KW-1185">Reference proteome</keyword>
<accession>A0A9P1JW64</accession>
<dbReference type="InterPro" id="IPR001387">
    <property type="entry name" value="Cro/C1-type_HTH"/>
</dbReference>
<dbReference type="AlphaFoldDB" id="A0A9P1JW64"/>
<dbReference type="Gene3D" id="1.10.260.40">
    <property type="entry name" value="lambda repressor-like DNA-binding domains"/>
    <property type="match status" value="1"/>
</dbReference>
<dbReference type="SUPFAM" id="SSF47413">
    <property type="entry name" value="lambda repressor-like DNA-binding domains"/>
    <property type="match status" value="1"/>
</dbReference>
<organism evidence="3 4">
    <name type="scientific">Azospirillum baldaniorum</name>
    <dbReference type="NCBI Taxonomy" id="1064539"/>
    <lineage>
        <taxon>Bacteria</taxon>
        <taxon>Pseudomonadati</taxon>
        <taxon>Pseudomonadota</taxon>
        <taxon>Alphaproteobacteria</taxon>
        <taxon>Rhodospirillales</taxon>
        <taxon>Azospirillaceae</taxon>
        <taxon>Azospirillum</taxon>
    </lineage>
</organism>
<dbReference type="InterPro" id="IPR052345">
    <property type="entry name" value="Rad_response_metalloprotease"/>
</dbReference>
<dbReference type="Proteomes" id="UP000007319">
    <property type="component" value="Plasmid AZOBR_p1"/>
</dbReference>
<dbReference type="RefSeq" id="WP_014198333.1">
    <property type="nucleotide sequence ID" value="NC_016594.1"/>
</dbReference>
<gene>
    <name evidence="3" type="ORF">AZOBR_p1130096</name>
</gene>
<dbReference type="PANTHER" id="PTHR43236">
    <property type="entry name" value="ANTITOXIN HIGA1"/>
    <property type="match status" value="1"/>
</dbReference>
<protein>
    <submittedName>
        <fullName evidence="3">Transcriptional regulator, HTH-XRE family</fullName>
    </submittedName>
</protein>
<dbReference type="PANTHER" id="PTHR43236:SF1">
    <property type="entry name" value="BLL7220 PROTEIN"/>
    <property type="match status" value="1"/>
</dbReference>
<dbReference type="InterPro" id="IPR010982">
    <property type="entry name" value="Lambda_DNA-bd_dom_sf"/>
</dbReference>
<dbReference type="EMBL" id="HE577328">
    <property type="protein sequence ID" value="CCD00873.1"/>
    <property type="molecule type" value="Genomic_DNA"/>
</dbReference>
<keyword evidence="3" id="KW-0614">Plasmid</keyword>
<name>A0A9P1JW64_9PROT</name>
<dbReference type="GO" id="GO:0003677">
    <property type="term" value="F:DNA binding"/>
    <property type="evidence" value="ECO:0007669"/>
    <property type="project" value="InterPro"/>
</dbReference>
<feature type="region of interest" description="Disordered" evidence="1">
    <location>
        <begin position="139"/>
        <end position="196"/>
    </location>
</feature>
<evidence type="ECO:0000256" key="1">
    <source>
        <dbReference type="SAM" id="MobiDB-lite"/>
    </source>
</evidence>
<sequence>MKKRGREKKEGLNEVDVFVGQRLRELRMLAGLSQSDVASALGLTFQQLQKYERGFNRVSASRLFKLAQFFRVPVSVFFEGLEERHAAQEAGVASPQAEESEGTLRSREALMLARYFQNIRDPQIRGAIRELAERCADQADGAGGPALDEDAEAIDPTARPWTPRAQRRPQRRSGVRSGRHRRWGPAPCGSPARFRR</sequence>
<feature type="domain" description="HTH cro/C1-type" evidence="2">
    <location>
        <begin position="23"/>
        <end position="77"/>
    </location>
</feature>
<geneLocation type="plasmid" evidence="3 4">
    <name>AZOBR_p1</name>
</geneLocation>
<reference evidence="3 4" key="1">
    <citation type="journal article" date="2011" name="PLoS Genet.">
        <title>Azospirillum genomes reveal transition of bacteria from aquatic to terrestrial environments.</title>
        <authorList>
            <person name="Wisniewski-Dye F."/>
            <person name="Borziak K."/>
            <person name="Khalsa-Moyers G."/>
            <person name="Alexandre G."/>
            <person name="Sukharnikov L.O."/>
            <person name="Wuichet K."/>
            <person name="Hurst G.B."/>
            <person name="McDonald W.H."/>
            <person name="Robertson J.S."/>
            <person name="Barbe V."/>
            <person name="Calteau A."/>
            <person name="Rouy Z."/>
            <person name="Mangenot S."/>
            <person name="Prigent-Combaret C."/>
            <person name="Normand P."/>
            <person name="Boyer M."/>
            <person name="Siguier P."/>
            <person name="Dessaux Y."/>
            <person name="Elmerich C."/>
            <person name="Condemine G."/>
            <person name="Krishnen G."/>
            <person name="Kennedy I."/>
            <person name="Paterson A.H."/>
            <person name="Gonzalez V."/>
            <person name="Mavingui P."/>
            <person name="Zhulin I.B."/>
        </authorList>
    </citation>
    <scope>NUCLEOTIDE SEQUENCE [LARGE SCALE GENOMIC DNA]</scope>
    <source>
        <strain evidence="3 4">Sp245</strain>
    </source>
</reference>
<feature type="compositionally biased region" description="Basic residues" evidence="1">
    <location>
        <begin position="165"/>
        <end position="183"/>
    </location>
</feature>
<evidence type="ECO:0000259" key="2">
    <source>
        <dbReference type="PROSITE" id="PS50943"/>
    </source>
</evidence>
<dbReference type="PROSITE" id="PS50943">
    <property type="entry name" value="HTH_CROC1"/>
    <property type="match status" value="1"/>
</dbReference>
<evidence type="ECO:0000313" key="4">
    <source>
        <dbReference type="Proteomes" id="UP000007319"/>
    </source>
</evidence>
<evidence type="ECO:0000313" key="3">
    <source>
        <dbReference type="EMBL" id="CCD00873.1"/>
    </source>
</evidence>
<dbReference type="Pfam" id="PF01381">
    <property type="entry name" value="HTH_3"/>
    <property type="match status" value="1"/>
</dbReference>
<dbReference type="SMART" id="SM00530">
    <property type="entry name" value="HTH_XRE"/>
    <property type="match status" value="1"/>
</dbReference>